<comment type="caution">
    <text evidence="5">The sequence shown here is derived from an EMBL/GenBank/DDBJ whole genome shotgun (WGS) entry which is preliminary data.</text>
</comment>
<evidence type="ECO:0000313" key="6">
    <source>
        <dbReference type="Proteomes" id="UP000824469"/>
    </source>
</evidence>
<evidence type="ECO:0000313" key="5">
    <source>
        <dbReference type="EMBL" id="KAH9298858.1"/>
    </source>
</evidence>
<dbReference type="Pfam" id="PF14226">
    <property type="entry name" value="DIOX_N"/>
    <property type="match status" value="1"/>
</dbReference>
<comment type="similarity">
    <text evidence="3">Belongs to the iron/ascorbate-dependent oxidoreductase family.</text>
</comment>
<sequence>MPSKIMAADSDCEQVPVIDLSLLKYGLDHHDSEITYTKVRKACEEWGCFQVVNHEIEEEIIHQMDSAVRDTFALSKETKQECNSVVGWNVGYFTDMPSLPFYESIRVPGAPDPAAIQKFSDHLWPQGNPKICKIIEDYTSRVEELTINIIKIILRSFGVAHYYSTCQFEGILRMCFCSSPAREKGGCHSHTDQSCVTVMYQDNTGGLQVESKAGKWADVKPAPNSFFVFTGDSFKAWSNGRVHSVRHRVVCENSSRVSVPYFYFFSDQTLIDAPPELVDDEHPRLYKPFAYGDYKDYCQPKKRATSMRVQNFLTAFEETFLDEFAGISIS</sequence>
<reference evidence="5 6" key="1">
    <citation type="journal article" date="2021" name="Nat. Plants">
        <title>The Taxus genome provides insights into paclitaxel biosynthesis.</title>
        <authorList>
            <person name="Xiong X."/>
            <person name="Gou J."/>
            <person name="Liao Q."/>
            <person name="Li Y."/>
            <person name="Zhou Q."/>
            <person name="Bi G."/>
            <person name="Li C."/>
            <person name="Du R."/>
            <person name="Wang X."/>
            <person name="Sun T."/>
            <person name="Guo L."/>
            <person name="Liang H."/>
            <person name="Lu P."/>
            <person name="Wu Y."/>
            <person name="Zhang Z."/>
            <person name="Ro D.K."/>
            <person name="Shang Y."/>
            <person name="Huang S."/>
            <person name="Yan J."/>
        </authorList>
    </citation>
    <scope>NUCLEOTIDE SEQUENCE [LARGE SCALE GENOMIC DNA]</scope>
    <source>
        <strain evidence="5">Ta-2019</strain>
    </source>
</reference>
<dbReference type="EMBL" id="JAHRHJ020000010">
    <property type="protein sequence ID" value="KAH9298858.1"/>
    <property type="molecule type" value="Genomic_DNA"/>
</dbReference>
<evidence type="ECO:0000256" key="3">
    <source>
        <dbReference type="RuleBase" id="RU003682"/>
    </source>
</evidence>
<keyword evidence="3" id="KW-0560">Oxidoreductase</keyword>
<organism evidence="5 6">
    <name type="scientific">Taxus chinensis</name>
    <name type="common">Chinese yew</name>
    <name type="synonym">Taxus wallichiana var. chinensis</name>
    <dbReference type="NCBI Taxonomy" id="29808"/>
    <lineage>
        <taxon>Eukaryota</taxon>
        <taxon>Viridiplantae</taxon>
        <taxon>Streptophyta</taxon>
        <taxon>Embryophyta</taxon>
        <taxon>Tracheophyta</taxon>
        <taxon>Spermatophyta</taxon>
        <taxon>Pinopsida</taxon>
        <taxon>Pinidae</taxon>
        <taxon>Conifers II</taxon>
        <taxon>Cupressales</taxon>
        <taxon>Taxaceae</taxon>
        <taxon>Taxus</taxon>
    </lineage>
</organism>
<dbReference type="Pfam" id="PF03171">
    <property type="entry name" value="2OG-FeII_Oxy"/>
    <property type="match status" value="1"/>
</dbReference>
<keyword evidence="2 3" id="KW-0408">Iron</keyword>
<dbReference type="InterPro" id="IPR044861">
    <property type="entry name" value="IPNS-like_FE2OG_OXY"/>
</dbReference>
<dbReference type="Gene3D" id="2.60.120.330">
    <property type="entry name" value="B-lactam Antibiotic, Isopenicillin N Synthase, Chain"/>
    <property type="match status" value="1"/>
</dbReference>
<dbReference type="PANTHER" id="PTHR47990">
    <property type="entry name" value="2-OXOGLUTARATE (2OG) AND FE(II)-DEPENDENT OXYGENASE SUPERFAMILY PROTEIN-RELATED"/>
    <property type="match status" value="1"/>
</dbReference>
<dbReference type="InterPro" id="IPR050231">
    <property type="entry name" value="Iron_ascorbate_oxido_reductase"/>
</dbReference>
<dbReference type="InterPro" id="IPR027443">
    <property type="entry name" value="IPNS-like_sf"/>
</dbReference>
<dbReference type="InterPro" id="IPR026992">
    <property type="entry name" value="DIOX_N"/>
</dbReference>
<proteinExistence type="inferred from homology"/>
<dbReference type="OMA" id="ISHRIHN"/>
<dbReference type="PROSITE" id="PS51471">
    <property type="entry name" value="FE2OG_OXY"/>
    <property type="match status" value="1"/>
</dbReference>
<evidence type="ECO:0000256" key="2">
    <source>
        <dbReference type="ARBA" id="ARBA00023004"/>
    </source>
</evidence>
<evidence type="ECO:0000259" key="4">
    <source>
        <dbReference type="PROSITE" id="PS51471"/>
    </source>
</evidence>
<accession>A0AA38CHH6</accession>
<dbReference type="SUPFAM" id="SSF51197">
    <property type="entry name" value="Clavaminate synthase-like"/>
    <property type="match status" value="1"/>
</dbReference>
<protein>
    <recommendedName>
        <fullName evidence="4">Fe2OG dioxygenase domain-containing protein</fullName>
    </recommendedName>
</protein>
<dbReference type="Proteomes" id="UP000824469">
    <property type="component" value="Unassembled WGS sequence"/>
</dbReference>
<feature type="domain" description="Fe2OG dioxygenase" evidence="4">
    <location>
        <begin position="167"/>
        <end position="265"/>
    </location>
</feature>
<keyword evidence="6" id="KW-1185">Reference proteome</keyword>
<dbReference type="GO" id="GO:0046872">
    <property type="term" value="F:metal ion binding"/>
    <property type="evidence" value="ECO:0007669"/>
    <property type="project" value="UniProtKB-KW"/>
</dbReference>
<keyword evidence="1 3" id="KW-0479">Metal-binding</keyword>
<dbReference type="GO" id="GO:0016491">
    <property type="term" value="F:oxidoreductase activity"/>
    <property type="evidence" value="ECO:0007669"/>
    <property type="project" value="UniProtKB-KW"/>
</dbReference>
<name>A0AA38CHH6_TAXCH</name>
<gene>
    <name evidence="5" type="ORF">KI387_030540</name>
</gene>
<dbReference type="InterPro" id="IPR005123">
    <property type="entry name" value="Oxoglu/Fe-dep_dioxygenase_dom"/>
</dbReference>
<dbReference type="AlphaFoldDB" id="A0AA38CHH6"/>
<evidence type="ECO:0000256" key="1">
    <source>
        <dbReference type="ARBA" id="ARBA00022723"/>
    </source>
</evidence>